<evidence type="ECO:0008006" key="3">
    <source>
        <dbReference type="Google" id="ProtNLM"/>
    </source>
</evidence>
<sequence length="259" mass="29073">MTSASILVLAPHPDDEVVGFSALIGRARVRGSRVAILTLTDGIPAAEVLWPWQRRGREERAERRQAEAAEAARLLDVDSLGILDIPSRRLKDKFQEARQAVAEVIERLRPDALWVPAYEGGHQDHDVASLLAAGFRSRLAVFEAPLYNFAHGRVNSQSFIDPDEDYTQSILVLTAAEREAKRRQLAAYASEAGNLDYVETEREGLRRQPSHDYSRPPHPGRCFYQRFQWVPFPHPRIDSITPEELCRAMGQLTGGGTPR</sequence>
<dbReference type="Proteomes" id="UP000078428">
    <property type="component" value="Unassembled WGS sequence"/>
</dbReference>
<accession>A0A178MKY1</accession>
<dbReference type="OrthoDB" id="128519at2"/>
<dbReference type="InterPro" id="IPR003737">
    <property type="entry name" value="GlcNAc_PI_deacetylase-related"/>
</dbReference>
<comment type="caution">
    <text evidence="1">The sequence shown here is derived from an EMBL/GenBank/DDBJ whole genome shotgun (WGS) entry which is preliminary data.</text>
</comment>
<dbReference type="Pfam" id="PF02585">
    <property type="entry name" value="PIG-L"/>
    <property type="match status" value="1"/>
</dbReference>
<keyword evidence="2" id="KW-1185">Reference proteome</keyword>
<dbReference type="PANTHER" id="PTHR12993:SF29">
    <property type="entry name" value="BLR3841 PROTEIN"/>
    <property type="match status" value="1"/>
</dbReference>
<evidence type="ECO:0000313" key="1">
    <source>
        <dbReference type="EMBL" id="OAN49259.1"/>
    </source>
</evidence>
<dbReference type="RefSeq" id="WP_068493719.1">
    <property type="nucleotide sequence ID" value="NZ_LWQT01000066.1"/>
</dbReference>
<name>A0A178MKY1_9PROT</name>
<dbReference type="AlphaFoldDB" id="A0A178MKY1"/>
<gene>
    <name evidence="1" type="ORF">A6A04_03855</name>
</gene>
<dbReference type="STRING" id="1285242.A6A04_03855"/>
<proteinExistence type="predicted"/>
<dbReference type="PANTHER" id="PTHR12993">
    <property type="entry name" value="N-ACETYLGLUCOSAMINYL-PHOSPHATIDYLINOSITOL DE-N-ACETYLASE-RELATED"/>
    <property type="match status" value="1"/>
</dbReference>
<dbReference type="Gene3D" id="3.40.50.10320">
    <property type="entry name" value="LmbE-like"/>
    <property type="match status" value="1"/>
</dbReference>
<organism evidence="1 2">
    <name type="scientific">Paramagnetospirillum marisnigri</name>
    <dbReference type="NCBI Taxonomy" id="1285242"/>
    <lineage>
        <taxon>Bacteria</taxon>
        <taxon>Pseudomonadati</taxon>
        <taxon>Pseudomonadota</taxon>
        <taxon>Alphaproteobacteria</taxon>
        <taxon>Rhodospirillales</taxon>
        <taxon>Magnetospirillaceae</taxon>
        <taxon>Paramagnetospirillum</taxon>
    </lineage>
</organism>
<dbReference type="EMBL" id="LWQT01000066">
    <property type="protein sequence ID" value="OAN49259.1"/>
    <property type="molecule type" value="Genomic_DNA"/>
</dbReference>
<dbReference type="GO" id="GO:0016811">
    <property type="term" value="F:hydrolase activity, acting on carbon-nitrogen (but not peptide) bonds, in linear amides"/>
    <property type="evidence" value="ECO:0007669"/>
    <property type="project" value="TreeGrafter"/>
</dbReference>
<dbReference type="SUPFAM" id="SSF102588">
    <property type="entry name" value="LmbE-like"/>
    <property type="match status" value="1"/>
</dbReference>
<evidence type="ECO:0000313" key="2">
    <source>
        <dbReference type="Proteomes" id="UP000078428"/>
    </source>
</evidence>
<reference evidence="1 2" key="1">
    <citation type="submission" date="2016-04" db="EMBL/GenBank/DDBJ databases">
        <title>Draft genome sequence of freshwater magnetotactic bacteria Magnetospirillum marisnigri SP-1 and Magnetospirillum moscoviense BB-1.</title>
        <authorList>
            <person name="Koziaeva V."/>
            <person name="Dziuba M.V."/>
            <person name="Ivanov T.M."/>
            <person name="Kuznetsov B."/>
            <person name="Grouzdev D.S."/>
        </authorList>
    </citation>
    <scope>NUCLEOTIDE SEQUENCE [LARGE SCALE GENOMIC DNA]</scope>
    <source>
        <strain evidence="1 2">SP-1</strain>
    </source>
</reference>
<protein>
    <recommendedName>
        <fullName evidence="3">GlcNAc-PI de-N-acetylase</fullName>
    </recommendedName>
</protein>
<dbReference type="InterPro" id="IPR024078">
    <property type="entry name" value="LmbE-like_dom_sf"/>
</dbReference>